<comment type="similarity">
    <text evidence="2 6">Belongs to the CDC50/LEM3 family.</text>
</comment>
<dbReference type="PIRSF" id="PIRSF015840">
    <property type="entry name" value="DUF284_TM_euk"/>
    <property type="match status" value="1"/>
</dbReference>
<proteinExistence type="inferred from homology"/>
<feature type="transmembrane region" description="Helical" evidence="7">
    <location>
        <begin position="385"/>
        <end position="410"/>
    </location>
</feature>
<accession>A0A3R7REY6</accession>
<dbReference type="PANTHER" id="PTHR10926:SF73">
    <property type="entry name" value="LEM3 (LIGAND-EFFECT MODULATOR 3) FAMILY _ CDC50 FAMILY"/>
    <property type="match status" value="1"/>
</dbReference>
<evidence type="ECO:0000313" key="8">
    <source>
        <dbReference type="EMBL" id="RNF01346.1"/>
    </source>
</evidence>
<dbReference type="GO" id="GO:0005886">
    <property type="term" value="C:plasma membrane"/>
    <property type="evidence" value="ECO:0007669"/>
    <property type="project" value="TreeGrafter"/>
</dbReference>
<comment type="subcellular location">
    <subcellularLocation>
        <location evidence="1">Membrane</location>
    </subcellularLocation>
</comment>
<evidence type="ECO:0000313" key="9">
    <source>
        <dbReference type="Proteomes" id="UP000284403"/>
    </source>
</evidence>
<keyword evidence="3 7" id="KW-0812">Transmembrane</keyword>
<dbReference type="Pfam" id="PF03381">
    <property type="entry name" value="CDC50"/>
    <property type="match status" value="1"/>
</dbReference>
<dbReference type="AlphaFoldDB" id="A0A3R7REY6"/>
<dbReference type="GO" id="GO:0005783">
    <property type="term" value="C:endoplasmic reticulum"/>
    <property type="evidence" value="ECO:0007669"/>
    <property type="project" value="TreeGrafter"/>
</dbReference>
<evidence type="ECO:0000256" key="5">
    <source>
        <dbReference type="ARBA" id="ARBA00023136"/>
    </source>
</evidence>
<dbReference type="EMBL" id="MKKU01000830">
    <property type="protein sequence ID" value="RNF01346.1"/>
    <property type="molecule type" value="Genomic_DNA"/>
</dbReference>
<evidence type="ECO:0000256" key="2">
    <source>
        <dbReference type="ARBA" id="ARBA00009457"/>
    </source>
</evidence>
<evidence type="ECO:0000256" key="7">
    <source>
        <dbReference type="SAM" id="Phobius"/>
    </source>
</evidence>
<keyword evidence="5 6" id="KW-0472">Membrane</keyword>
<organism evidence="8 9">
    <name type="scientific">Trypanosoma conorhini</name>
    <dbReference type="NCBI Taxonomy" id="83891"/>
    <lineage>
        <taxon>Eukaryota</taxon>
        <taxon>Discoba</taxon>
        <taxon>Euglenozoa</taxon>
        <taxon>Kinetoplastea</taxon>
        <taxon>Metakinetoplastina</taxon>
        <taxon>Trypanosomatida</taxon>
        <taxon>Trypanosomatidae</taxon>
        <taxon>Trypanosoma</taxon>
    </lineage>
</organism>
<feature type="transmembrane region" description="Helical" evidence="7">
    <location>
        <begin position="41"/>
        <end position="66"/>
    </location>
</feature>
<protein>
    <submittedName>
        <fullName evidence="8">Uncharacterized protein</fullName>
    </submittedName>
</protein>
<dbReference type="PANTHER" id="PTHR10926">
    <property type="entry name" value="CELL CYCLE CONTROL PROTEIN 50"/>
    <property type="match status" value="1"/>
</dbReference>
<dbReference type="OrthoDB" id="340608at2759"/>
<dbReference type="GeneID" id="40322200"/>
<evidence type="ECO:0000256" key="6">
    <source>
        <dbReference type="PIRNR" id="PIRNR015840"/>
    </source>
</evidence>
<evidence type="ECO:0000256" key="1">
    <source>
        <dbReference type="ARBA" id="ARBA00004370"/>
    </source>
</evidence>
<keyword evidence="4 7" id="KW-1133">Transmembrane helix</keyword>
<dbReference type="RefSeq" id="XP_029224432.1">
    <property type="nucleotide sequence ID" value="XM_029375434.1"/>
</dbReference>
<dbReference type="GO" id="GO:0005794">
    <property type="term" value="C:Golgi apparatus"/>
    <property type="evidence" value="ECO:0007669"/>
    <property type="project" value="TreeGrafter"/>
</dbReference>
<sequence>MYSAPGTSKQGTSLTMGSRWATYGRTSYGGNPIIQQTLPALFLYFTPLAVLLAFAVVTLLFIPLGISSILASDRYYEVRQQYSAIHRYQYLPTDPSVNVNQGIRAFTVGNVTHRQGTRTRVTLELRETLKAPVYLYYTLENFFQNFRDFHDGASRNLLRGKERRSKTYKECEPFQKPGFLNGMLGKEVKVEEKGVARVLRYEDFIYNPCGMAPWSMFNDTFVLYRVEAPAGGGTHSADNLMLICNSSDFGPTGKPLGHSVARNHCRKRGISWKADRKVRYKPLRTSLRRWSLRYPYPNDDVYLTNGWYANEPGHSLTDPADYDVHVWLRGSALPNFRKLLRIIDVDLEKGKYVMDIEEYFDVTTFRGAKGFLLRTRSWVGKDGHALGIAFLSVGALAFVLGLTFATEFFLRRHKDARPLPEPKSRWYVFDPNSVEMRVYYEQLTRRHETEGGDFGDEAL</sequence>
<evidence type="ECO:0000256" key="4">
    <source>
        <dbReference type="ARBA" id="ARBA00022989"/>
    </source>
</evidence>
<dbReference type="Proteomes" id="UP000284403">
    <property type="component" value="Unassembled WGS sequence"/>
</dbReference>
<name>A0A3R7REY6_9TRYP</name>
<reference evidence="8 9" key="1">
    <citation type="journal article" date="2018" name="BMC Genomics">
        <title>Genomic comparison of Trypanosoma conorhini and Trypanosoma rangeli to Trypanosoma cruzi strains of high and low virulence.</title>
        <authorList>
            <person name="Bradwell K.R."/>
            <person name="Koparde V.N."/>
            <person name="Matveyev A.V."/>
            <person name="Serrano M.G."/>
            <person name="Alves J.M."/>
            <person name="Parikh H."/>
            <person name="Huang B."/>
            <person name="Lee V."/>
            <person name="Espinosa-Alvarez O."/>
            <person name="Ortiz P.A."/>
            <person name="Costa-Martins A.G."/>
            <person name="Teixeira M.M."/>
            <person name="Buck G.A."/>
        </authorList>
    </citation>
    <scope>NUCLEOTIDE SEQUENCE [LARGE SCALE GENOMIC DNA]</scope>
    <source>
        <strain evidence="8 9">025E</strain>
    </source>
</reference>
<keyword evidence="9" id="KW-1185">Reference proteome</keyword>
<comment type="caution">
    <text evidence="8">The sequence shown here is derived from an EMBL/GenBank/DDBJ whole genome shotgun (WGS) entry which is preliminary data.</text>
</comment>
<evidence type="ECO:0000256" key="3">
    <source>
        <dbReference type="ARBA" id="ARBA00022692"/>
    </source>
</evidence>
<gene>
    <name evidence="8" type="ORF">Tco025E_08589</name>
</gene>
<dbReference type="InterPro" id="IPR005045">
    <property type="entry name" value="CDC50/LEM3_fam"/>
</dbReference>